<keyword evidence="6 9" id="KW-0326">Glycosidase</keyword>
<evidence type="ECO:0008006" key="14">
    <source>
        <dbReference type="Google" id="ProtNLM"/>
    </source>
</evidence>
<comment type="caution">
    <text evidence="12">The sequence shown here is derived from an EMBL/GenBank/DDBJ whole genome shotgun (WGS) entry which is preliminary data.</text>
</comment>
<evidence type="ECO:0000313" key="12">
    <source>
        <dbReference type="EMBL" id="GMN41595.1"/>
    </source>
</evidence>
<evidence type="ECO:0000256" key="2">
    <source>
        <dbReference type="ARBA" id="ARBA00008834"/>
    </source>
</evidence>
<dbReference type="EMBL" id="BTGU01000013">
    <property type="protein sequence ID" value="GMN41595.1"/>
    <property type="molecule type" value="Genomic_DNA"/>
</dbReference>
<evidence type="ECO:0000256" key="3">
    <source>
        <dbReference type="ARBA" id="ARBA00022512"/>
    </source>
</evidence>
<reference evidence="12" key="1">
    <citation type="submission" date="2023-07" db="EMBL/GenBank/DDBJ databases">
        <title>draft genome sequence of fig (Ficus carica).</title>
        <authorList>
            <person name="Takahashi T."/>
            <person name="Nishimura K."/>
        </authorList>
    </citation>
    <scope>NUCLEOTIDE SEQUENCE</scope>
</reference>
<dbReference type="InterPro" id="IPR006626">
    <property type="entry name" value="PbH1"/>
</dbReference>
<dbReference type="InterPro" id="IPR011050">
    <property type="entry name" value="Pectin_lyase_fold/virulence"/>
</dbReference>
<evidence type="ECO:0000256" key="11">
    <source>
        <dbReference type="SAM" id="SignalP"/>
    </source>
</evidence>
<feature type="active site" evidence="8">
    <location>
        <position position="427"/>
    </location>
</feature>
<dbReference type="SUPFAM" id="SSF51126">
    <property type="entry name" value="Pectin lyase-like"/>
    <property type="match status" value="1"/>
</dbReference>
<comment type="subcellular location">
    <subcellularLocation>
        <location evidence="1">Secreted</location>
        <location evidence="1">Cell wall</location>
    </subcellularLocation>
</comment>
<dbReference type="Pfam" id="PF00295">
    <property type="entry name" value="Glyco_hydro_28"/>
    <property type="match status" value="3"/>
</dbReference>
<dbReference type="PROSITE" id="PS00502">
    <property type="entry name" value="POLYGALACTURONASE"/>
    <property type="match status" value="1"/>
</dbReference>
<sequence>MSGFSFRSLKLTLLIAFLVWSSNFDACIARRGRHWRHHHNRAHSSSSLYKKKSKSHGSHHHKGSGSKSKHSPPHNKAAPPVYPPPPPPPPALTPGGNDPTPSSPPPSPPKNKGYNNGVHSVSFDVLDFGAKGDGSTDDTKAFQAAWAAACKVEASAVIVPANYKFLVGPISFSGPYCEANIVFQLDGTIIAPTDAKAWGKGILQWLEFTKLRGITVQGSGIIDGRGSVWWQEYSPYDDPEDDDLKLIIPINGTEHEHPPEPMRSKLSGKMPSIKPTALRFYGSFNATVTGITIQNSPQCHLKFDNCVGVLVHDMSVSSPGDSANTDGIHLQNSKDVLIHSSSLACAGMGPRKCKGQPYPTCSLFPKREPCTTSYLTCGHNQPPHPKPYNLPCISYPTPLSAIGDDCVSIQTGCSNVYIHNVNCGPGHGISIGSLGRYNTKACVSNITIRDVNMHNTMTGVRIKTWQGGLGSVQGVMFSNIQVSEVQLPIVIDQFYCDKSTCKNQTSAVSISGITYERIRGTYTVKPVHFACSDNLPCTDVTLNAIQLKPMQESYHMYDPFCWQTFGELRSPTVPPIACLQLGKPSSNRVQSDHDSC</sequence>
<keyword evidence="7" id="KW-0961">Cell wall biogenesis/degradation</keyword>
<comment type="similarity">
    <text evidence="2 9">Belongs to the glycosyl hydrolase 28 family.</text>
</comment>
<name>A0AA87ZYS9_FICCA</name>
<keyword evidence="13" id="KW-1185">Reference proteome</keyword>
<evidence type="ECO:0000256" key="4">
    <source>
        <dbReference type="ARBA" id="ARBA00022525"/>
    </source>
</evidence>
<dbReference type="AlphaFoldDB" id="A0AA87ZYS9"/>
<dbReference type="GO" id="GO:0004650">
    <property type="term" value="F:polygalacturonase activity"/>
    <property type="evidence" value="ECO:0007669"/>
    <property type="project" value="InterPro"/>
</dbReference>
<evidence type="ECO:0000313" key="13">
    <source>
        <dbReference type="Proteomes" id="UP001187192"/>
    </source>
</evidence>
<gene>
    <name evidence="12" type="ORF">TIFTF001_010804</name>
</gene>
<dbReference type="Proteomes" id="UP001187192">
    <property type="component" value="Unassembled WGS sequence"/>
</dbReference>
<protein>
    <recommendedName>
        <fullName evidence="14">Polygalacturonase</fullName>
    </recommendedName>
</protein>
<accession>A0AA87ZYS9</accession>
<dbReference type="GO" id="GO:0005975">
    <property type="term" value="P:carbohydrate metabolic process"/>
    <property type="evidence" value="ECO:0007669"/>
    <property type="project" value="InterPro"/>
</dbReference>
<evidence type="ECO:0000256" key="8">
    <source>
        <dbReference type="PROSITE-ProRule" id="PRU10052"/>
    </source>
</evidence>
<keyword evidence="3" id="KW-0134">Cell wall</keyword>
<proteinExistence type="inferred from homology"/>
<feature type="signal peptide" evidence="11">
    <location>
        <begin position="1"/>
        <end position="29"/>
    </location>
</feature>
<dbReference type="InterPro" id="IPR012334">
    <property type="entry name" value="Pectin_lyas_fold"/>
</dbReference>
<evidence type="ECO:0000256" key="6">
    <source>
        <dbReference type="ARBA" id="ARBA00023295"/>
    </source>
</evidence>
<dbReference type="PANTHER" id="PTHR31375">
    <property type="match status" value="1"/>
</dbReference>
<dbReference type="SMART" id="SM00710">
    <property type="entry name" value="PbH1"/>
    <property type="match status" value="4"/>
</dbReference>
<feature type="compositionally biased region" description="Pro residues" evidence="10">
    <location>
        <begin position="80"/>
        <end position="92"/>
    </location>
</feature>
<dbReference type="Gene3D" id="2.160.20.10">
    <property type="entry name" value="Single-stranded right-handed beta-helix, Pectin lyase-like"/>
    <property type="match status" value="1"/>
</dbReference>
<evidence type="ECO:0000256" key="7">
    <source>
        <dbReference type="ARBA" id="ARBA00023316"/>
    </source>
</evidence>
<dbReference type="GO" id="GO:0071555">
    <property type="term" value="P:cell wall organization"/>
    <property type="evidence" value="ECO:0007669"/>
    <property type="project" value="UniProtKB-KW"/>
</dbReference>
<keyword evidence="4" id="KW-0964">Secreted</keyword>
<dbReference type="InterPro" id="IPR000743">
    <property type="entry name" value="Glyco_hydro_28"/>
</dbReference>
<keyword evidence="5 9" id="KW-0378">Hydrolase</keyword>
<feature type="chain" id="PRO_5041725603" description="Polygalacturonase" evidence="11">
    <location>
        <begin position="30"/>
        <end position="596"/>
    </location>
</feature>
<evidence type="ECO:0000256" key="1">
    <source>
        <dbReference type="ARBA" id="ARBA00004191"/>
    </source>
</evidence>
<evidence type="ECO:0000256" key="10">
    <source>
        <dbReference type="SAM" id="MobiDB-lite"/>
    </source>
</evidence>
<feature type="compositionally biased region" description="Basic residues" evidence="10">
    <location>
        <begin position="49"/>
        <end position="73"/>
    </location>
</feature>
<evidence type="ECO:0000256" key="5">
    <source>
        <dbReference type="ARBA" id="ARBA00022801"/>
    </source>
</evidence>
<feature type="region of interest" description="Disordered" evidence="10">
    <location>
        <begin position="34"/>
        <end position="116"/>
    </location>
</feature>
<evidence type="ECO:0000256" key="9">
    <source>
        <dbReference type="RuleBase" id="RU361169"/>
    </source>
</evidence>
<keyword evidence="11" id="KW-0732">Signal</keyword>
<organism evidence="12 13">
    <name type="scientific">Ficus carica</name>
    <name type="common">Common fig</name>
    <dbReference type="NCBI Taxonomy" id="3494"/>
    <lineage>
        <taxon>Eukaryota</taxon>
        <taxon>Viridiplantae</taxon>
        <taxon>Streptophyta</taxon>
        <taxon>Embryophyta</taxon>
        <taxon>Tracheophyta</taxon>
        <taxon>Spermatophyta</taxon>
        <taxon>Magnoliopsida</taxon>
        <taxon>eudicotyledons</taxon>
        <taxon>Gunneridae</taxon>
        <taxon>Pentapetalae</taxon>
        <taxon>rosids</taxon>
        <taxon>fabids</taxon>
        <taxon>Rosales</taxon>
        <taxon>Moraceae</taxon>
        <taxon>Ficeae</taxon>
        <taxon>Ficus</taxon>
    </lineage>
</organism>